<dbReference type="InterPro" id="IPR035513">
    <property type="entry name" value="Invertase/methylesterase_inhib"/>
</dbReference>
<dbReference type="KEGG" id="soe:110787086"/>
<comment type="similarity">
    <text evidence="3">Belongs to the PMEI family.</text>
</comment>
<dbReference type="InterPro" id="IPR006501">
    <property type="entry name" value="Pectinesterase_inhib_dom"/>
</dbReference>
<dbReference type="OrthoDB" id="764172at2759"/>
<dbReference type="NCBIfam" id="TIGR01614">
    <property type="entry name" value="PME_inhib"/>
    <property type="match status" value="1"/>
</dbReference>
<accession>A0A9R0IDX7</accession>
<feature type="chain" id="PRO_5040328539" evidence="4">
    <location>
        <begin position="21"/>
        <end position="182"/>
    </location>
</feature>
<dbReference type="Pfam" id="PF04043">
    <property type="entry name" value="PMEI"/>
    <property type="match status" value="1"/>
</dbReference>
<dbReference type="GeneID" id="110787086"/>
<evidence type="ECO:0000256" key="3">
    <source>
        <dbReference type="ARBA" id="ARBA00038471"/>
    </source>
</evidence>
<gene>
    <name evidence="7" type="primary">LOC110787086</name>
</gene>
<dbReference type="PANTHER" id="PTHR35357">
    <property type="entry name" value="OS02G0537100 PROTEIN"/>
    <property type="match status" value="1"/>
</dbReference>
<feature type="signal peptide" evidence="4">
    <location>
        <begin position="1"/>
        <end position="20"/>
    </location>
</feature>
<dbReference type="PANTHER" id="PTHR35357:SF8">
    <property type="entry name" value="OS01G0111000 PROTEIN"/>
    <property type="match status" value="1"/>
</dbReference>
<evidence type="ECO:0000313" key="7">
    <source>
        <dbReference type="RefSeq" id="XP_021847352.1"/>
    </source>
</evidence>
<dbReference type="RefSeq" id="XP_021847352.1">
    <property type="nucleotide sequence ID" value="XM_021991660.2"/>
</dbReference>
<evidence type="ECO:0000256" key="2">
    <source>
        <dbReference type="ARBA" id="ARBA00023157"/>
    </source>
</evidence>
<evidence type="ECO:0000256" key="4">
    <source>
        <dbReference type="SAM" id="SignalP"/>
    </source>
</evidence>
<dbReference type="SMART" id="SM00856">
    <property type="entry name" value="PMEI"/>
    <property type="match status" value="1"/>
</dbReference>
<dbReference type="Gene3D" id="1.20.140.40">
    <property type="entry name" value="Invertase/pectin methylesterase inhibitor family protein"/>
    <property type="match status" value="1"/>
</dbReference>
<reference evidence="7" key="2">
    <citation type="submission" date="2025-08" db="UniProtKB">
        <authorList>
            <consortium name="RefSeq"/>
        </authorList>
    </citation>
    <scope>IDENTIFICATION</scope>
    <source>
        <tissue evidence="7">Leaf</tissue>
    </source>
</reference>
<evidence type="ECO:0000259" key="5">
    <source>
        <dbReference type="SMART" id="SM00856"/>
    </source>
</evidence>
<keyword evidence="2" id="KW-1015">Disulfide bond</keyword>
<keyword evidence="6" id="KW-1185">Reference proteome</keyword>
<feature type="domain" description="Pectinesterase inhibitor" evidence="5">
    <location>
        <begin position="31"/>
        <end position="180"/>
    </location>
</feature>
<protein>
    <submittedName>
        <fullName evidence="7">Cell wall / vacuolar inhibitor of fructosidase 1-like</fullName>
    </submittedName>
</protein>
<name>A0A9R0IDX7_SPIOL</name>
<dbReference type="Proteomes" id="UP000813463">
    <property type="component" value="Chromosome 6"/>
</dbReference>
<reference evidence="6" key="1">
    <citation type="journal article" date="2021" name="Nat. Commun.">
        <title>Genomic analyses provide insights into spinach domestication and the genetic basis of agronomic traits.</title>
        <authorList>
            <person name="Cai X."/>
            <person name="Sun X."/>
            <person name="Xu C."/>
            <person name="Sun H."/>
            <person name="Wang X."/>
            <person name="Ge C."/>
            <person name="Zhang Z."/>
            <person name="Wang Q."/>
            <person name="Fei Z."/>
            <person name="Jiao C."/>
            <person name="Wang Q."/>
        </authorList>
    </citation>
    <scope>NUCLEOTIDE SEQUENCE [LARGE SCALE GENOMIC DNA]</scope>
    <source>
        <strain evidence="6">cv. Varoflay</strain>
    </source>
</reference>
<proteinExistence type="inferred from homology"/>
<dbReference type="SUPFAM" id="SSF101148">
    <property type="entry name" value="Plant invertase/pectin methylesterase inhibitor"/>
    <property type="match status" value="1"/>
</dbReference>
<keyword evidence="1 4" id="KW-0732">Signal</keyword>
<dbReference type="GO" id="GO:0004857">
    <property type="term" value="F:enzyme inhibitor activity"/>
    <property type="evidence" value="ECO:0007669"/>
    <property type="project" value="InterPro"/>
</dbReference>
<organism evidence="6 7">
    <name type="scientific">Spinacia oleracea</name>
    <name type="common">Spinach</name>
    <dbReference type="NCBI Taxonomy" id="3562"/>
    <lineage>
        <taxon>Eukaryota</taxon>
        <taxon>Viridiplantae</taxon>
        <taxon>Streptophyta</taxon>
        <taxon>Embryophyta</taxon>
        <taxon>Tracheophyta</taxon>
        <taxon>Spermatophyta</taxon>
        <taxon>Magnoliopsida</taxon>
        <taxon>eudicotyledons</taxon>
        <taxon>Gunneridae</taxon>
        <taxon>Pentapetalae</taxon>
        <taxon>Caryophyllales</taxon>
        <taxon>Chenopodiaceae</taxon>
        <taxon>Chenopodioideae</taxon>
        <taxon>Anserineae</taxon>
        <taxon>Spinacia</taxon>
    </lineage>
</organism>
<evidence type="ECO:0000313" key="6">
    <source>
        <dbReference type="Proteomes" id="UP000813463"/>
    </source>
</evidence>
<sequence>MHSFILNIALFFILIASSSTLCNGLTRKVSGETDPIVLTCRKVTDFGFCVITLRSDPRSAKASVYGLAQIALGKLGNHAKDTSSYTRELQKGCPVQMKRAVGVCVHYYSIATLKDVPAAVKFLNAKAYGVAKKAASAAMMDEAQCQAVINKNPSPIWQMLNSRNEYMHDLSQLSSDLIGLIR</sequence>
<dbReference type="AlphaFoldDB" id="A0A9R0IDX7"/>
<evidence type="ECO:0000256" key="1">
    <source>
        <dbReference type="ARBA" id="ARBA00022729"/>
    </source>
</evidence>